<organism evidence="1 2">
    <name type="scientific">Anisodus tanguticus</name>
    <dbReference type="NCBI Taxonomy" id="243964"/>
    <lineage>
        <taxon>Eukaryota</taxon>
        <taxon>Viridiplantae</taxon>
        <taxon>Streptophyta</taxon>
        <taxon>Embryophyta</taxon>
        <taxon>Tracheophyta</taxon>
        <taxon>Spermatophyta</taxon>
        <taxon>Magnoliopsida</taxon>
        <taxon>eudicotyledons</taxon>
        <taxon>Gunneridae</taxon>
        <taxon>Pentapetalae</taxon>
        <taxon>asterids</taxon>
        <taxon>lamiids</taxon>
        <taxon>Solanales</taxon>
        <taxon>Solanaceae</taxon>
        <taxon>Solanoideae</taxon>
        <taxon>Hyoscyameae</taxon>
        <taxon>Anisodus</taxon>
    </lineage>
</organism>
<dbReference type="EMBL" id="JAVYJV010000017">
    <property type="protein sequence ID" value="KAK4349385.1"/>
    <property type="molecule type" value="Genomic_DNA"/>
</dbReference>
<gene>
    <name evidence="1" type="ORF">RND71_032140</name>
</gene>
<keyword evidence="2" id="KW-1185">Reference proteome</keyword>
<dbReference type="AlphaFoldDB" id="A0AAE1RC18"/>
<accession>A0AAE1RC18</accession>
<evidence type="ECO:0000313" key="2">
    <source>
        <dbReference type="Proteomes" id="UP001291623"/>
    </source>
</evidence>
<sequence length="60" mass="6929">MKQITERRDQGKLDLVEKTVCGVTQKTSNEASLSIMCMSMYITVCHEYAKQKRTIQVLFD</sequence>
<evidence type="ECO:0000313" key="1">
    <source>
        <dbReference type="EMBL" id="KAK4349385.1"/>
    </source>
</evidence>
<dbReference type="Proteomes" id="UP001291623">
    <property type="component" value="Unassembled WGS sequence"/>
</dbReference>
<comment type="caution">
    <text evidence="1">The sequence shown here is derived from an EMBL/GenBank/DDBJ whole genome shotgun (WGS) entry which is preliminary data.</text>
</comment>
<protein>
    <submittedName>
        <fullName evidence="1">Uncharacterized protein</fullName>
    </submittedName>
</protein>
<reference evidence="1" key="1">
    <citation type="submission" date="2023-12" db="EMBL/GenBank/DDBJ databases">
        <title>Genome assembly of Anisodus tanguticus.</title>
        <authorList>
            <person name="Wang Y.-J."/>
        </authorList>
    </citation>
    <scope>NUCLEOTIDE SEQUENCE</scope>
    <source>
        <strain evidence="1">KB-2021</strain>
        <tissue evidence="1">Leaf</tissue>
    </source>
</reference>
<proteinExistence type="predicted"/>
<name>A0AAE1RC18_9SOLA</name>